<name>A0A840XMU6_9PROT</name>
<dbReference type="Pfam" id="PF03334">
    <property type="entry name" value="PhaG_MnhG_YufB"/>
    <property type="match status" value="1"/>
</dbReference>
<reference evidence="2 3" key="1">
    <citation type="submission" date="2020-08" db="EMBL/GenBank/DDBJ databases">
        <title>Genomic Encyclopedia of Type Strains, Phase IV (KMG-IV): sequencing the most valuable type-strain genomes for metagenomic binning, comparative biology and taxonomic classification.</title>
        <authorList>
            <person name="Goeker M."/>
        </authorList>
    </citation>
    <scope>NUCLEOTIDE SEQUENCE [LARGE SCALE GENOMIC DNA]</scope>
    <source>
        <strain evidence="2 3">DSM 25895</strain>
    </source>
</reference>
<dbReference type="GO" id="GO:0015385">
    <property type="term" value="F:sodium:proton antiporter activity"/>
    <property type="evidence" value="ECO:0007669"/>
    <property type="project" value="TreeGrafter"/>
</dbReference>
<accession>A0A840XMU6</accession>
<feature type="transmembrane region" description="Helical" evidence="1">
    <location>
        <begin position="61"/>
        <end position="79"/>
    </location>
</feature>
<evidence type="ECO:0000256" key="1">
    <source>
        <dbReference type="SAM" id="Phobius"/>
    </source>
</evidence>
<keyword evidence="1" id="KW-0472">Membrane</keyword>
<dbReference type="PANTHER" id="PTHR34703:SF1">
    <property type="entry name" value="ANTIPORTER SUBUNIT MNHG2-RELATED"/>
    <property type="match status" value="1"/>
</dbReference>
<keyword evidence="1" id="KW-0812">Transmembrane</keyword>
<feature type="transmembrane region" description="Helical" evidence="1">
    <location>
        <begin position="37"/>
        <end position="55"/>
    </location>
</feature>
<evidence type="ECO:0000313" key="2">
    <source>
        <dbReference type="EMBL" id="MBB5688050.1"/>
    </source>
</evidence>
<dbReference type="RefSeq" id="WP_184480344.1">
    <property type="nucleotide sequence ID" value="NZ_JAAEDJ010000034.1"/>
</dbReference>
<gene>
    <name evidence="2" type="ORF">FHS88_000160</name>
</gene>
<dbReference type="NCBIfam" id="NF009314">
    <property type="entry name" value="PRK12674.1-2"/>
    <property type="match status" value="1"/>
</dbReference>
<dbReference type="NCBIfam" id="TIGR01300">
    <property type="entry name" value="CPA3_mnhG_phaG"/>
    <property type="match status" value="1"/>
</dbReference>
<sequence length="121" mass="12250">MAEVLAAILVLGGSGIALIAAIGMVRLPDAFLRMHAATKAGVLGAGLVLLGIAVADGGWGTWLRVGLILWFLLMTVPIASHALGRAAYVGGAPMAEATGLDELRGVLPRATAEQAGSPPRE</sequence>
<dbReference type="PANTHER" id="PTHR34703">
    <property type="entry name" value="ANTIPORTER SUBUNIT MNHG2-RELATED"/>
    <property type="match status" value="1"/>
</dbReference>
<organism evidence="2 3">
    <name type="scientific">Neoroseomonas alkaliterrae</name>
    <dbReference type="NCBI Taxonomy" id="1452450"/>
    <lineage>
        <taxon>Bacteria</taxon>
        <taxon>Pseudomonadati</taxon>
        <taxon>Pseudomonadota</taxon>
        <taxon>Alphaproteobacteria</taxon>
        <taxon>Acetobacterales</taxon>
        <taxon>Acetobacteraceae</taxon>
        <taxon>Neoroseomonas</taxon>
    </lineage>
</organism>
<dbReference type="AlphaFoldDB" id="A0A840XMU6"/>
<protein>
    <submittedName>
        <fullName evidence="2">Multicomponent Na+:H+ antiporter subunit G</fullName>
    </submittedName>
</protein>
<evidence type="ECO:0000313" key="3">
    <source>
        <dbReference type="Proteomes" id="UP000562254"/>
    </source>
</evidence>
<dbReference type="InterPro" id="IPR005133">
    <property type="entry name" value="PhaG_MnhG_YufB"/>
</dbReference>
<dbReference type="Proteomes" id="UP000562254">
    <property type="component" value="Unassembled WGS sequence"/>
</dbReference>
<keyword evidence="1" id="KW-1133">Transmembrane helix</keyword>
<keyword evidence="3" id="KW-1185">Reference proteome</keyword>
<proteinExistence type="predicted"/>
<comment type="caution">
    <text evidence="2">The sequence shown here is derived from an EMBL/GenBank/DDBJ whole genome shotgun (WGS) entry which is preliminary data.</text>
</comment>
<dbReference type="EMBL" id="JACIJE010000001">
    <property type="protein sequence ID" value="MBB5688050.1"/>
    <property type="molecule type" value="Genomic_DNA"/>
</dbReference>
<feature type="transmembrane region" description="Helical" evidence="1">
    <location>
        <begin position="6"/>
        <end position="25"/>
    </location>
</feature>